<dbReference type="PROSITE" id="PS50862">
    <property type="entry name" value="AA_TRNA_LIGASE_II"/>
    <property type="match status" value="1"/>
</dbReference>
<evidence type="ECO:0000256" key="2">
    <source>
        <dbReference type="ARBA" id="ARBA00008226"/>
    </source>
</evidence>
<dbReference type="CDD" id="cd00773">
    <property type="entry name" value="HisRS-like_core"/>
    <property type="match status" value="1"/>
</dbReference>
<dbReference type="InterPro" id="IPR004517">
    <property type="entry name" value="HisZ"/>
</dbReference>
<dbReference type="InterPro" id="IPR036621">
    <property type="entry name" value="Anticodon-bd_dom_sf"/>
</dbReference>
<dbReference type="InterPro" id="IPR006195">
    <property type="entry name" value="aa-tRNA-synth_II"/>
</dbReference>
<evidence type="ECO:0000256" key="4">
    <source>
        <dbReference type="ARBA" id="ARBA00022598"/>
    </source>
</evidence>
<dbReference type="AlphaFoldDB" id="A0A977K9N1"/>
<feature type="binding site" evidence="10">
    <location>
        <position position="128"/>
    </location>
    <ligand>
        <name>L-histidine</name>
        <dbReference type="ChEBI" id="CHEBI:57595"/>
    </ligand>
</feature>
<sequence>MKFPYEPIRGFRDLFGEESCKLAEVFSRSEELARRWGFERTFLPTVERFALFAAKSGEEIRRTMFVFKDKAGREVALRPEATASVVRAYLHSLRGRSKPIKLFTLVNVFRYDEPQFARYREFYQADFEVLGSSSVLADAELVTMLDEFYEELGIDHVIVVGSVKALRGVLEVEGIRGEEQDRVLHFIDKGELEKALELVRSKAKDPERASRVIEELATTEGGPEILEKGKELLGEEYSAPDLLSDLEKLIYFLPDDVLKRCKFKLGFARGLAYYTGLIYEVKVPGFPVSVAGGGRYDLLTQVYGGEPLPATGFAIGLDRTALAWKRQCKSKLEVIVIPIGEEAGKEALLVQRKLSELGFSSTLLDEFKSVKKAFSYAASTGAKWAVVIGRRELQEGSVVVKNLERGVQVKCPSSELLDCLLKTL</sequence>
<keyword evidence="4 9" id="KW-0436">Ligase</keyword>
<comment type="subcellular location">
    <subcellularLocation>
        <location evidence="1 9">Cytoplasm</location>
    </subcellularLocation>
</comment>
<proteinExistence type="inferred from homology"/>
<keyword evidence="6 9" id="KW-0648">Protein biosynthesis</keyword>
<feature type="binding site" evidence="10">
    <location>
        <position position="110"/>
    </location>
    <ligand>
        <name>L-histidine</name>
        <dbReference type="ChEBI" id="CHEBI:57595"/>
    </ligand>
</feature>
<gene>
    <name evidence="9" type="primary">hisS</name>
    <name evidence="12" type="ORF">IPA_05625</name>
</gene>
<dbReference type="InterPro" id="IPR045864">
    <property type="entry name" value="aa-tRNA-synth_II/BPL/LPL"/>
</dbReference>
<feature type="binding site" evidence="10">
    <location>
        <begin position="80"/>
        <end position="82"/>
    </location>
    <ligand>
        <name>L-histidine</name>
        <dbReference type="ChEBI" id="CHEBI:57595"/>
    </ligand>
</feature>
<dbReference type="Proteomes" id="UP001063698">
    <property type="component" value="Chromosome"/>
</dbReference>
<accession>A0A977K9N1</accession>
<dbReference type="Pfam" id="PF13393">
    <property type="entry name" value="tRNA-synt_His"/>
    <property type="match status" value="1"/>
</dbReference>
<dbReference type="PANTHER" id="PTHR43707:SF1">
    <property type="entry name" value="HISTIDINE--TRNA LIGASE, MITOCHONDRIAL-RELATED"/>
    <property type="match status" value="1"/>
</dbReference>
<dbReference type="EMBL" id="CP006868">
    <property type="protein sequence ID" value="UXD21580.1"/>
    <property type="molecule type" value="Genomic_DNA"/>
</dbReference>
<dbReference type="InterPro" id="IPR015807">
    <property type="entry name" value="His-tRNA-ligase"/>
</dbReference>
<dbReference type="SUPFAM" id="SSF55681">
    <property type="entry name" value="Class II aaRS and biotin synthetases"/>
    <property type="match status" value="1"/>
</dbReference>
<keyword evidence="3 9" id="KW-0963">Cytoplasm</keyword>
<dbReference type="Gene3D" id="3.30.930.10">
    <property type="entry name" value="Bira Bifunctional Protein, Domain 2"/>
    <property type="match status" value="1"/>
</dbReference>
<keyword evidence="9" id="KW-0067">ATP-binding</keyword>
<evidence type="ECO:0000256" key="7">
    <source>
        <dbReference type="ARBA" id="ARBA00023146"/>
    </source>
</evidence>
<evidence type="ECO:0000256" key="6">
    <source>
        <dbReference type="ARBA" id="ARBA00022917"/>
    </source>
</evidence>
<dbReference type="HAMAP" id="MF_00127">
    <property type="entry name" value="His_tRNA_synth"/>
    <property type="match status" value="1"/>
</dbReference>
<dbReference type="GO" id="GO:0000105">
    <property type="term" value="P:L-histidine biosynthetic process"/>
    <property type="evidence" value="ECO:0007669"/>
    <property type="project" value="InterPro"/>
</dbReference>
<evidence type="ECO:0000256" key="5">
    <source>
        <dbReference type="ARBA" id="ARBA00022741"/>
    </source>
</evidence>
<name>A0A977K9N1_9CREN</name>
<evidence type="ECO:0000313" key="13">
    <source>
        <dbReference type="Proteomes" id="UP001063698"/>
    </source>
</evidence>
<keyword evidence="7 9" id="KW-0030">Aminoacyl-tRNA synthetase</keyword>
<dbReference type="HAMAP" id="MF_00125">
    <property type="entry name" value="HisZ"/>
    <property type="match status" value="1"/>
</dbReference>
<feature type="binding site" evidence="10">
    <location>
        <begin position="273"/>
        <end position="274"/>
    </location>
    <ligand>
        <name>L-histidine</name>
        <dbReference type="ChEBI" id="CHEBI:57595"/>
    </ligand>
</feature>
<dbReference type="EC" id="6.1.1.21" evidence="9"/>
<dbReference type="InterPro" id="IPR041715">
    <property type="entry name" value="HisRS-like_core"/>
</dbReference>
<dbReference type="InterPro" id="IPR004154">
    <property type="entry name" value="Anticodon-bd"/>
</dbReference>
<dbReference type="SUPFAM" id="SSF52954">
    <property type="entry name" value="Class II aaRS ABD-related"/>
    <property type="match status" value="1"/>
</dbReference>
<feature type="domain" description="Aminoacyl-transfer RNA synthetases class-II family profile" evidence="11">
    <location>
        <begin position="32"/>
        <end position="349"/>
    </location>
</feature>
<dbReference type="Pfam" id="PF03129">
    <property type="entry name" value="HGTP_anticodon"/>
    <property type="match status" value="1"/>
</dbReference>
<comment type="similarity">
    <text evidence="2 9">Belongs to the class-II aminoacyl-tRNA synthetase family.</text>
</comment>
<dbReference type="InterPro" id="IPR004516">
    <property type="entry name" value="HisRS/HisZ"/>
</dbReference>
<keyword evidence="5 9" id="KW-0547">Nucleotide-binding</keyword>
<dbReference type="KEGG" id="ipc:IPA_05625"/>
<evidence type="ECO:0000259" key="11">
    <source>
        <dbReference type="PROSITE" id="PS50862"/>
    </source>
</evidence>
<dbReference type="PANTHER" id="PTHR43707">
    <property type="entry name" value="HISTIDYL-TRNA SYNTHETASE"/>
    <property type="match status" value="1"/>
</dbReference>
<dbReference type="GO" id="GO:0005524">
    <property type="term" value="F:ATP binding"/>
    <property type="evidence" value="ECO:0007669"/>
    <property type="project" value="UniProtKB-UniRule"/>
</dbReference>
<evidence type="ECO:0000256" key="9">
    <source>
        <dbReference type="HAMAP-Rule" id="MF_00127"/>
    </source>
</evidence>
<evidence type="ECO:0000256" key="1">
    <source>
        <dbReference type="ARBA" id="ARBA00004496"/>
    </source>
</evidence>
<comment type="catalytic activity">
    <reaction evidence="8 9">
        <text>tRNA(His) + L-histidine + ATP = L-histidyl-tRNA(His) + AMP + diphosphate + H(+)</text>
        <dbReference type="Rhea" id="RHEA:17313"/>
        <dbReference type="Rhea" id="RHEA-COMP:9665"/>
        <dbReference type="Rhea" id="RHEA-COMP:9689"/>
        <dbReference type="ChEBI" id="CHEBI:15378"/>
        <dbReference type="ChEBI" id="CHEBI:30616"/>
        <dbReference type="ChEBI" id="CHEBI:33019"/>
        <dbReference type="ChEBI" id="CHEBI:57595"/>
        <dbReference type="ChEBI" id="CHEBI:78442"/>
        <dbReference type="ChEBI" id="CHEBI:78527"/>
        <dbReference type="ChEBI" id="CHEBI:456215"/>
        <dbReference type="EC" id="6.1.1.21"/>
    </reaction>
</comment>
<feature type="binding site" evidence="10">
    <location>
        <position position="124"/>
    </location>
    <ligand>
        <name>L-histidine</name>
        <dbReference type="ChEBI" id="CHEBI:57595"/>
    </ligand>
</feature>
<reference evidence="12" key="1">
    <citation type="submission" date="2013-11" db="EMBL/GenBank/DDBJ databases">
        <title>Comparative genomics of Ignicoccus.</title>
        <authorList>
            <person name="Podar M."/>
        </authorList>
    </citation>
    <scope>NUCLEOTIDE SEQUENCE</scope>
    <source>
        <strain evidence="12">DSM 13166</strain>
    </source>
</reference>
<evidence type="ECO:0000256" key="10">
    <source>
        <dbReference type="PIRSR" id="PIRSR001549-1"/>
    </source>
</evidence>
<evidence type="ECO:0000256" key="3">
    <source>
        <dbReference type="ARBA" id="ARBA00022490"/>
    </source>
</evidence>
<dbReference type="PIRSF" id="PIRSF001549">
    <property type="entry name" value="His-tRNA_synth"/>
    <property type="match status" value="1"/>
</dbReference>
<protein>
    <recommendedName>
        <fullName evidence="9">Histidine--tRNA ligase</fullName>
        <ecNumber evidence="9">6.1.1.21</ecNumber>
    </recommendedName>
    <alternativeName>
        <fullName evidence="9">Histidyl-tRNA synthetase</fullName>
        <shortName evidence="9">HisRS</shortName>
    </alternativeName>
</protein>
<evidence type="ECO:0000313" key="12">
    <source>
        <dbReference type="EMBL" id="UXD21580.1"/>
    </source>
</evidence>
<dbReference type="GO" id="GO:0004821">
    <property type="term" value="F:histidine-tRNA ligase activity"/>
    <property type="evidence" value="ECO:0007669"/>
    <property type="project" value="UniProtKB-UniRule"/>
</dbReference>
<dbReference type="NCBIfam" id="TIGR00442">
    <property type="entry name" value="hisS"/>
    <property type="match status" value="1"/>
</dbReference>
<dbReference type="Gene3D" id="3.40.50.800">
    <property type="entry name" value="Anticodon-binding domain"/>
    <property type="match status" value="1"/>
</dbReference>
<dbReference type="GO" id="GO:0006427">
    <property type="term" value="P:histidyl-tRNA aminoacylation"/>
    <property type="evidence" value="ECO:0007669"/>
    <property type="project" value="UniProtKB-UniRule"/>
</dbReference>
<evidence type="ECO:0000256" key="8">
    <source>
        <dbReference type="ARBA" id="ARBA00047639"/>
    </source>
</evidence>
<feature type="binding site" evidence="10">
    <location>
        <position position="269"/>
    </location>
    <ligand>
        <name>L-histidine</name>
        <dbReference type="ChEBI" id="CHEBI:57595"/>
    </ligand>
</feature>
<dbReference type="GO" id="GO:0005737">
    <property type="term" value="C:cytoplasm"/>
    <property type="evidence" value="ECO:0007669"/>
    <property type="project" value="UniProtKB-SubCell"/>
</dbReference>
<keyword evidence="13" id="KW-1185">Reference proteome</keyword>
<organism evidence="12 13">
    <name type="scientific">Ignicoccus pacificus DSM 13166</name>
    <dbReference type="NCBI Taxonomy" id="940294"/>
    <lineage>
        <taxon>Archaea</taxon>
        <taxon>Thermoproteota</taxon>
        <taxon>Thermoprotei</taxon>
        <taxon>Desulfurococcales</taxon>
        <taxon>Desulfurococcaceae</taxon>
        <taxon>Ignicoccus</taxon>
    </lineage>
</organism>